<dbReference type="Gene3D" id="2.130.10.10">
    <property type="entry name" value="YVTN repeat-like/Quinoprotein amine dehydrogenase"/>
    <property type="match status" value="1"/>
</dbReference>
<evidence type="ECO:0000256" key="5">
    <source>
        <dbReference type="ARBA" id="ARBA00023187"/>
    </source>
</evidence>
<feature type="repeat" description="WD" evidence="8">
    <location>
        <begin position="477"/>
        <end position="510"/>
    </location>
</feature>
<evidence type="ECO:0000313" key="10">
    <source>
        <dbReference type="EMBL" id="MBY81647.1"/>
    </source>
</evidence>
<evidence type="ECO:0000313" key="11">
    <source>
        <dbReference type="Proteomes" id="UP000694846"/>
    </source>
</evidence>
<dbReference type="SMART" id="SM00668">
    <property type="entry name" value="CTLH"/>
    <property type="match status" value="1"/>
</dbReference>
<dbReference type="InterPro" id="IPR006594">
    <property type="entry name" value="LisH"/>
</dbReference>
<organism evidence="10">
    <name type="scientific">Sipha flava</name>
    <name type="common">yellow sugarcane aphid</name>
    <dbReference type="NCBI Taxonomy" id="143950"/>
    <lineage>
        <taxon>Eukaryota</taxon>
        <taxon>Metazoa</taxon>
        <taxon>Ecdysozoa</taxon>
        <taxon>Arthropoda</taxon>
        <taxon>Hexapoda</taxon>
        <taxon>Insecta</taxon>
        <taxon>Pterygota</taxon>
        <taxon>Neoptera</taxon>
        <taxon>Paraneoptera</taxon>
        <taxon>Hemiptera</taxon>
        <taxon>Sternorrhyncha</taxon>
        <taxon>Aphidomorpha</taxon>
        <taxon>Aphidoidea</taxon>
        <taxon>Aphididae</taxon>
        <taxon>Sipha</taxon>
    </lineage>
</organism>
<protein>
    <submittedName>
        <fullName evidence="10 12">WD40 repeat-containing protein SMU1</fullName>
    </submittedName>
</protein>
<accession>A0A2S2QV62</accession>
<dbReference type="Pfam" id="PF00400">
    <property type="entry name" value="WD40"/>
    <property type="match status" value="5"/>
</dbReference>
<dbReference type="InterPro" id="IPR054532">
    <property type="entry name" value="TPL_SMU1_LisH-like"/>
</dbReference>
<dbReference type="EMBL" id="GGMS01012444">
    <property type="protein sequence ID" value="MBY81647.1"/>
    <property type="molecule type" value="Transcribed_RNA"/>
</dbReference>
<evidence type="ECO:0000256" key="2">
    <source>
        <dbReference type="ARBA" id="ARBA00022574"/>
    </source>
</evidence>
<dbReference type="SUPFAM" id="SSF50978">
    <property type="entry name" value="WD40 repeat-like"/>
    <property type="match status" value="1"/>
</dbReference>
<dbReference type="AlphaFoldDB" id="A0A2S2QV62"/>
<keyword evidence="4" id="KW-0677">Repeat</keyword>
<dbReference type="InterPro" id="IPR001680">
    <property type="entry name" value="WD40_rpt"/>
</dbReference>
<evidence type="ECO:0000256" key="6">
    <source>
        <dbReference type="ARBA" id="ARBA00023242"/>
    </source>
</evidence>
<evidence type="ECO:0000256" key="3">
    <source>
        <dbReference type="ARBA" id="ARBA00022664"/>
    </source>
</evidence>
<dbReference type="FunFam" id="2.130.10.10:FF:000140">
    <property type="entry name" value="SMU1, DNA replication regulator and spliceosomal factor"/>
    <property type="match status" value="1"/>
</dbReference>
<reference evidence="10" key="1">
    <citation type="submission" date="2018-04" db="EMBL/GenBank/DDBJ databases">
        <title>Transcriptome assembly of Sipha flava.</title>
        <authorList>
            <person name="Scully E.D."/>
            <person name="Geib S.M."/>
            <person name="Palmer N.A."/>
            <person name="Koch K."/>
            <person name="Bradshaw J."/>
            <person name="Heng-Moss T."/>
            <person name="Sarath G."/>
        </authorList>
    </citation>
    <scope>NUCLEOTIDE SEQUENCE</scope>
</reference>
<comment type="similarity">
    <text evidence="7">Belongs to the WD repeat SMU1 family.</text>
</comment>
<feature type="repeat" description="WD" evidence="8">
    <location>
        <begin position="303"/>
        <end position="344"/>
    </location>
</feature>
<gene>
    <name evidence="10" type="primary">SMU1</name>
    <name evidence="12" type="synonym">LOC112682386</name>
    <name evidence="10" type="ORF">g.31626</name>
</gene>
<dbReference type="Pfam" id="PF17814">
    <property type="entry name" value="LisH_TPL"/>
    <property type="match status" value="1"/>
</dbReference>
<dbReference type="GO" id="GO:0005634">
    <property type="term" value="C:nucleus"/>
    <property type="evidence" value="ECO:0007669"/>
    <property type="project" value="UniProtKB-SubCell"/>
</dbReference>
<dbReference type="PROSITE" id="PS50897">
    <property type="entry name" value="CTLH"/>
    <property type="match status" value="1"/>
</dbReference>
<dbReference type="Proteomes" id="UP000694846">
    <property type="component" value="Unplaced"/>
</dbReference>
<reference evidence="12" key="2">
    <citation type="submission" date="2025-04" db="UniProtKB">
        <authorList>
            <consortium name="RefSeq"/>
        </authorList>
    </citation>
    <scope>IDENTIFICATION</scope>
    <source>
        <tissue evidence="12">Whole body</tissue>
    </source>
</reference>
<dbReference type="PROSITE" id="PS50294">
    <property type="entry name" value="WD_REPEATS_REGION"/>
    <property type="match status" value="3"/>
</dbReference>
<dbReference type="PANTHER" id="PTHR22848">
    <property type="entry name" value="WD40 REPEAT PROTEIN"/>
    <property type="match status" value="1"/>
</dbReference>
<feature type="repeat" description="WD" evidence="8">
    <location>
        <begin position="260"/>
        <end position="301"/>
    </location>
</feature>
<dbReference type="OrthoDB" id="538223at2759"/>
<proteinExistence type="inferred from homology"/>
<dbReference type="PROSITE" id="PS50082">
    <property type="entry name" value="WD_REPEATS_2"/>
    <property type="match status" value="4"/>
</dbReference>
<keyword evidence="5" id="KW-0508">mRNA splicing</keyword>
<dbReference type="InterPro" id="IPR045184">
    <property type="entry name" value="SMU1"/>
</dbReference>
<evidence type="ECO:0000256" key="1">
    <source>
        <dbReference type="ARBA" id="ARBA00004123"/>
    </source>
</evidence>
<comment type="subcellular location">
    <subcellularLocation>
        <location evidence="1">Nucleus</location>
    </subcellularLocation>
</comment>
<dbReference type="InterPro" id="IPR015943">
    <property type="entry name" value="WD40/YVTN_repeat-like_dom_sf"/>
</dbReference>
<dbReference type="SMART" id="SM00320">
    <property type="entry name" value="WD40"/>
    <property type="match status" value="7"/>
</dbReference>
<evidence type="ECO:0000313" key="12">
    <source>
        <dbReference type="RefSeq" id="XP_025408747.1"/>
    </source>
</evidence>
<dbReference type="GO" id="GO:0000398">
    <property type="term" value="P:mRNA splicing, via spliceosome"/>
    <property type="evidence" value="ECO:0007669"/>
    <property type="project" value="InterPro"/>
</dbReference>
<feature type="domain" description="CTLH" evidence="9">
    <location>
        <begin position="40"/>
        <end position="92"/>
    </location>
</feature>
<evidence type="ECO:0000256" key="4">
    <source>
        <dbReference type="ARBA" id="ARBA00022737"/>
    </source>
</evidence>
<dbReference type="CDD" id="cd00200">
    <property type="entry name" value="WD40"/>
    <property type="match status" value="1"/>
</dbReference>
<evidence type="ECO:0000256" key="8">
    <source>
        <dbReference type="PROSITE-ProRule" id="PRU00221"/>
    </source>
</evidence>
<sequence length="510" mass="57489">MSIEIESADVIRLIQQYLKESNLLKSLQTLQEETSVSLNTVDSIDGFVADIHNGHWDTVLKAVQSLKLPDSKLIDLYEQVVFELIELRELGAARSLLRQTDPMIALKQHEPDRYIHLENLLARSYFDPREAYPEGTSKEKRRIAIAQSLAGEVSVVPSSRLLALLGQALKWQQHQGLLPPGTSIDLFRGKAAVRDLEEETFPTQLFKQIKFVQKIHVECSRFSPDGQFLVAATVDGFIEVYNFVTGKIRKDLKYQAQENFMLMDDAVLSLNFSRDSEMLVSGSQGGKVTVWKIMTGQVMRKFEKAHVLGVTCVQFSRDNTQILTGSFDMTIRIHGLKSGKTLKEFRGHTSFVNEVIYTVDGHSIISASSDSTVKVWSVKTTECTHTFKSMGAADVAVNNVHLFPKNQDHFVVCNRSNTIVIMNMQGQIVRSFTSGKREGCNFICSTVSPRGDWIYAVAEDHNLYCFSLNSGKLEKTLQVHEKDVIGLTHHPHQNLLCTYCDDGMVRLWKP</sequence>
<dbReference type="RefSeq" id="XP_025408747.1">
    <property type="nucleotide sequence ID" value="XM_025552962.1"/>
</dbReference>
<dbReference type="InterPro" id="IPR006595">
    <property type="entry name" value="CTLH_C"/>
</dbReference>
<dbReference type="SMART" id="SM00667">
    <property type="entry name" value="LisH"/>
    <property type="match status" value="1"/>
</dbReference>
<feature type="repeat" description="WD" evidence="8">
    <location>
        <begin position="345"/>
        <end position="386"/>
    </location>
</feature>
<name>A0A2S2QV62_9HEMI</name>
<evidence type="ECO:0000259" key="9">
    <source>
        <dbReference type="PROSITE" id="PS50897"/>
    </source>
</evidence>
<keyword evidence="6" id="KW-0539">Nucleus</keyword>
<dbReference type="InterPro" id="IPR036322">
    <property type="entry name" value="WD40_repeat_dom_sf"/>
</dbReference>
<keyword evidence="3" id="KW-0507">mRNA processing</keyword>
<dbReference type="PROSITE" id="PS50896">
    <property type="entry name" value="LISH"/>
    <property type="match status" value="1"/>
</dbReference>
<keyword evidence="11" id="KW-1185">Reference proteome</keyword>
<evidence type="ECO:0000256" key="7">
    <source>
        <dbReference type="ARBA" id="ARBA00025801"/>
    </source>
</evidence>
<keyword evidence="2 8" id="KW-0853">WD repeat</keyword>